<dbReference type="RefSeq" id="WP_132591644.1">
    <property type="nucleotide sequence ID" value="NZ_SMKO01000004.1"/>
</dbReference>
<feature type="transmembrane region" description="Helical" evidence="1">
    <location>
        <begin position="100"/>
        <end position="119"/>
    </location>
</feature>
<evidence type="ECO:0000256" key="1">
    <source>
        <dbReference type="SAM" id="Phobius"/>
    </source>
</evidence>
<accession>A0A4R4W2H6</accession>
<dbReference type="Proteomes" id="UP000295258">
    <property type="component" value="Unassembled WGS sequence"/>
</dbReference>
<feature type="transmembrane region" description="Helical" evidence="1">
    <location>
        <begin position="66"/>
        <end position="88"/>
    </location>
</feature>
<feature type="transmembrane region" description="Helical" evidence="1">
    <location>
        <begin position="139"/>
        <end position="161"/>
    </location>
</feature>
<proteinExistence type="predicted"/>
<evidence type="ECO:0000313" key="3">
    <source>
        <dbReference type="Proteomes" id="UP000295258"/>
    </source>
</evidence>
<comment type="caution">
    <text evidence="2">The sequence shown here is derived from an EMBL/GenBank/DDBJ whole genome shotgun (WGS) entry which is preliminary data.</text>
</comment>
<sequence>MRTNTPSRSNAPVDCAPETRITKSLLGYGMLVGPLYVVISVTEGIVRPGFDFTRHSWSLLANGSVGWIHTIVLTLTGLMVVAAAAGFVRQLRRERRSGAAGWFLAVYGVGMVGAGVFTADPADGFPLGTPDGPTMTPTVHGLLHLAIGGLGFLGLVIGCLVRAHQFQKDKARGWAVFSLLTGVLFLAAFVGIASGGSPTRGVVLAFTAAVVLAWTWLFLLSLRTYRRAGIPAQP</sequence>
<gene>
    <name evidence="2" type="ORF">E1292_02745</name>
</gene>
<keyword evidence="3" id="KW-1185">Reference proteome</keyword>
<keyword evidence="1" id="KW-0812">Transmembrane</keyword>
<dbReference type="InterPro" id="IPR009339">
    <property type="entry name" value="DUF998"/>
</dbReference>
<evidence type="ECO:0000313" key="2">
    <source>
        <dbReference type="EMBL" id="TDD12061.1"/>
    </source>
</evidence>
<reference evidence="2 3" key="1">
    <citation type="submission" date="2019-03" db="EMBL/GenBank/DDBJ databases">
        <title>Draft genome sequences of novel Actinobacteria.</title>
        <authorList>
            <person name="Sahin N."/>
            <person name="Ay H."/>
            <person name="Saygin H."/>
        </authorList>
    </citation>
    <scope>NUCLEOTIDE SEQUENCE [LARGE SCALE GENOMIC DNA]</scope>
    <source>
        <strain evidence="2 3">KC310</strain>
    </source>
</reference>
<dbReference type="AlphaFoldDB" id="A0A4R4W2H6"/>
<name>A0A4R4W2H6_9ACTN</name>
<dbReference type="Pfam" id="PF06197">
    <property type="entry name" value="DUF998"/>
    <property type="match status" value="1"/>
</dbReference>
<keyword evidence="1" id="KW-1133">Transmembrane helix</keyword>
<protein>
    <submittedName>
        <fullName evidence="2">DUF998 domain-containing protein</fullName>
    </submittedName>
</protein>
<dbReference type="EMBL" id="SMKO01000004">
    <property type="protein sequence ID" value="TDD12061.1"/>
    <property type="molecule type" value="Genomic_DNA"/>
</dbReference>
<feature type="transmembrane region" description="Helical" evidence="1">
    <location>
        <begin position="25"/>
        <end position="46"/>
    </location>
</feature>
<feature type="transmembrane region" description="Helical" evidence="1">
    <location>
        <begin position="173"/>
        <end position="195"/>
    </location>
</feature>
<keyword evidence="1" id="KW-0472">Membrane</keyword>
<organism evidence="2 3">
    <name type="scientific">Nonomuraea deserti</name>
    <dbReference type="NCBI Taxonomy" id="1848322"/>
    <lineage>
        <taxon>Bacteria</taxon>
        <taxon>Bacillati</taxon>
        <taxon>Actinomycetota</taxon>
        <taxon>Actinomycetes</taxon>
        <taxon>Streptosporangiales</taxon>
        <taxon>Streptosporangiaceae</taxon>
        <taxon>Nonomuraea</taxon>
    </lineage>
</organism>
<feature type="transmembrane region" description="Helical" evidence="1">
    <location>
        <begin position="201"/>
        <end position="220"/>
    </location>
</feature>